<proteinExistence type="predicted"/>
<keyword evidence="4" id="KW-0408">Iron</keyword>
<keyword evidence="8" id="KW-1185">Reference proteome</keyword>
<feature type="domain" description="Radical SAM core" evidence="6">
    <location>
        <begin position="132"/>
        <end position="350"/>
    </location>
</feature>
<dbReference type="AlphaFoldDB" id="A0A2N3HG76"/>
<gene>
    <name evidence="7" type="ORF">CSW08_15955</name>
</gene>
<keyword evidence="5" id="KW-0411">Iron-sulfur</keyword>
<dbReference type="EMBL" id="PJEO01000054">
    <property type="protein sequence ID" value="PKQ43913.1"/>
    <property type="molecule type" value="Genomic_DNA"/>
</dbReference>
<dbReference type="SUPFAM" id="SSF102114">
    <property type="entry name" value="Radical SAM enzymes"/>
    <property type="match status" value="1"/>
</dbReference>
<comment type="caution">
    <text evidence="7">The sequence shown here is derived from an EMBL/GenBank/DDBJ whole genome shotgun (WGS) entry which is preliminary data.</text>
</comment>
<dbReference type="GO" id="GO:0046872">
    <property type="term" value="F:metal ion binding"/>
    <property type="evidence" value="ECO:0007669"/>
    <property type="project" value="UniProtKB-KW"/>
</dbReference>
<dbReference type="GO" id="GO:0003824">
    <property type="term" value="F:catalytic activity"/>
    <property type="evidence" value="ECO:0007669"/>
    <property type="project" value="InterPro"/>
</dbReference>
<dbReference type="InterPro" id="IPR013785">
    <property type="entry name" value="Aldolase_TIM"/>
</dbReference>
<evidence type="ECO:0000256" key="1">
    <source>
        <dbReference type="ARBA" id="ARBA00001966"/>
    </source>
</evidence>
<dbReference type="SFLD" id="SFLDS00029">
    <property type="entry name" value="Radical_SAM"/>
    <property type="match status" value="1"/>
</dbReference>
<evidence type="ECO:0000313" key="8">
    <source>
        <dbReference type="Proteomes" id="UP000233435"/>
    </source>
</evidence>
<comment type="cofactor">
    <cofactor evidence="1">
        <name>[4Fe-4S] cluster</name>
        <dbReference type="ChEBI" id="CHEBI:49883"/>
    </cofactor>
</comment>
<dbReference type="InterPro" id="IPR050377">
    <property type="entry name" value="Radical_SAM_PqqE_MftC-like"/>
</dbReference>
<dbReference type="GO" id="GO:0051536">
    <property type="term" value="F:iron-sulfur cluster binding"/>
    <property type="evidence" value="ECO:0007669"/>
    <property type="project" value="UniProtKB-KW"/>
</dbReference>
<accession>A0A2N3HG76</accession>
<dbReference type="GO" id="GO:0006783">
    <property type="term" value="P:heme biosynthetic process"/>
    <property type="evidence" value="ECO:0007669"/>
    <property type="project" value="TreeGrafter"/>
</dbReference>
<dbReference type="PROSITE" id="PS51918">
    <property type="entry name" value="RADICAL_SAM"/>
    <property type="match status" value="1"/>
</dbReference>
<keyword evidence="3" id="KW-0479">Metal-binding</keyword>
<name>A0A2N3HG76_9FLAO</name>
<dbReference type="SFLD" id="SFLDG01067">
    <property type="entry name" value="SPASM/twitch_domain_containing"/>
    <property type="match status" value="1"/>
</dbReference>
<dbReference type="CDD" id="cd01335">
    <property type="entry name" value="Radical_SAM"/>
    <property type="match status" value="1"/>
</dbReference>
<evidence type="ECO:0000256" key="4">
    <source>
        <dbReference type="ARBA" id="ARBA00023004"/>
    </source>
</evidence>
<sequence length="413" mass="47705">MNWLIMNKASVISVRDELHYSEAVVVSEGENCFKIDSKIITGIEKSWWHFRIRLTLISILISSYSNPLHWIRGINYLIHLRKKFLGNFKLKKLVKVDGKYYMGLYTPGWNDDIYKRFIISELNHYKSIEKSVLRFNHVYLAITKKCPLQCDHCYAWDVLNQKDQLNENDLSNIISKLQAMGTGQIHLTGGEPMLKLDILINLISKSKNTTNFWINSSGFKLTNEVAKRLKNAGLTGVFISLDHFEKEKHNNFRKFKDAYYWAINGAKNAIENQLVVVFSVCVTNDFVSEENLMAYMQLARKTGVHFVQFLEPKEVGHFKGKEVTITQENIAILESFYTKINFSNEFLDFPIISYHGYYQRRQGCFAGGNRSMYVDTEGNLNACPFCHTNSGNILHEDFENQLSAMSIQGCPTY</sequence>
<dbReference type="InterPro" id="IPR058240">
    <property type="entry name" value="rSAM_sf"/>
</dbReference>
<evidence type="ECO:0000256" key="3">
    <source>
        <dbReference type="ARBA" id="ARBA00022723"/>
    </source>
</evidence>
<dbReference type="InterPro" id="IPR007197">
    <property type="entry name" value="rSAM"/>
</dbReference>
<evidence type="ECO:0000256" key="5">
    <source>
        <dbReference type="ARBA" id="ARBA00023014"/>
    </source>
</evidence>
<dbReference type="PANTHER" id="PTHR11228:SF7">
    <property type="entry name" value="PQQA PEPTIDE CYCLASE"/>
    <property type="match status" value="1"/>
</dbReference>
<dbReference type="Gene3D" id="3.20.20.70">
    <property type="entry name" value="Aldolase class I"/>
    <property type="match status" value="1"/>
</dbReference>
<evidence type="ECO:0000313" key="7">
    <source>
        <dbReference type="EMBL" id="PKQ43913.1"/>
    </source>
</evidence>
<dbReference type="PANTHER" id="PTHR11228">
    <property type="entry name" value="RADICAL SAM DOMAIN PROTEIN"/>
    <property type="match status" value="1"/>
</dbReference>
<dbReference type="Pfam" id="PF04055">
    <property type="entry name" value="Radical_SAM"/>
    <property type="match status" value="1"/>
</dbReference>
<protein>
    <recommendedName>
        <fullName evidence="6">Radical SAM core domain-containing protein</fullName>
    </recommendedName>
</protein>
<evidence type="ECO:0000259" key="6">
    <source>
        <dbReference type="PROSITE" id="PS51918"/>
    </source>
</evidence>
<reference evidence="7 8" key="1">
    <citation type="submission" date="2017-12" db="EMBL/GenBank/DDBJ databases">
        <title>Confluentibacter flavum sp. nov., isolated from the saline lake.</title>
        <authorList>
            <person name="Yu L."/>
        </authorList>
    </citation>
    <scope>NUCLEOTIDE SEQUENCE [LARGE SCALE GENOMIC DNA]</scope>
    <source>
        <strain evidence="7 8">3B</strain>
    </source>
</reference>
<keyword evidence="2" id="KW-0949">S-adenosyl-L-methionine</keyword>
<dbReference type="Proteomes" id="UP000233435">
    <property type="component" value="Unassembled WGS sequence"/>
</dbReference>
<organism evidence="7 8">
    <name type="scientific">Confluentibacter flavum</name>
    <dbReference type="NCBI Taxonomy" id="1909700"/>
    <lineage>
        <taxon>Bacteria</taxon>
        <taxon>Pseudomonadati</taxon>
        <taxon>Bacteroidota</taxon>
        <taxon>Flavobacteriia</taxon>
        <taxon>Flavobacteriales</taxon>
        <taxon>Flavobacteriaceae</taxon>
        <taxon>Confluentibacter</taxon>
    </lineage>
</organism>
<evidence type="ECO:0000256" key="2">
    <source>
        <dbReference type="ARBA" id="ARBA00022691"/>
    </source>
</evidence>